<protein>
    <recommendedName>
        <fullName evidence="1">Phosphatidylglycerol/phosphatidylinositol transfer protein</fullName>
    </recommendedName>
</protein>
<evidence type="ECO:0000313" key="4">
    <source>
        <dbReference type="EMBL" id="CAG8661155.1"/>
    </source>
</evidence>
<keyword evidence="2" id="KW-0732">Signal</keyword>
<dbReference type="EMBL" id="CAJVPL010005875">
    <property type="protein sequence ID" value="CAG8661155.1"/>
    <property type="molecule type" value="Genomic_DNA"/>
</dbReference>
<feature type="signal peptide" evidence="2">
    <location>
        <begin position="1"/>
        <end position="22"/>
    </location>
</feature>
<dbReference type="OrthoDB" id="6409159at2759"/>
<proteinExistence type="predicted"/>
<dbReference type="SUPFAM" id="SSF81296">
    <property type="entry name" value="E set domains"/>
    <property type="match status" value="1"/>
</dbReference>
<evidence type="ECO:0000256" key="2">
    <source>
        <dbReference type="SAM" id="SignalP"/>
    </source>
</evidence>
<evidence type="ECO:0000313" key="5">
    <source>
        <dbReference type="Proteomes" id="UP000789831"/>
    </source>
</evidence>
<sequence>MKQNFIFTFALLATLLMVNVAPYQLDKRTIKFGKCPGKDGKLALLDVTVSPDPLEKGKDFNVTVSGPLTVDIPENSMDWIRFFDKDYNPIHFFNFYGDFCYEQRHDIKCPVKAGTKFSTVLTGVFAPDGDVAATAAHLRVLIQDTNPEPDVDIACAMSEKIVLV</sequence>
<feature type="domain" description="MD-2-related lipid-recognition" evidence="3">
    <location>
        <begin position="30"/>
        <end position="122"/>
    </location>
</feature>
<dbReference type="InterPro" id="IPR003172">
    <property type="entry name" value="ML_dom"/>
</dbReference>
<dbReference type="InterPro" id="IPR014756">
    <property type="entry name" value="Ig_E-set"/>
</dbReference>
<evidence type="ECO:0000256" key="1">
    <source>
        <dbReference type="ARBA" id="ARBA00016056"/>
    </source>
</evidence>
<feature type="chain" id="PRO_5040229703" description="Phosphatidylglycerol/phosphatidylinositol transfer protein" evidence="2">
    <location>
        <begin position="23"/>
        <end position="164"/>
    </location>
</feature>
<evidence type="ECO:0000259" key="3">
    <source>
        <dbReference type="Pfam" id="PF02221"/>
    </source>
</evidence>
<reference evidence="4" key="1">
    <citation type="submission" date="2021-06" db="EMBL/GenBank/DDBJ databases">
        <authorList>
            <person name="Kallberg Y."/>
            <person name="Tangrot J."/>
            <person name="Rosling A."/>
        </authorList>
    </citation>
    <scope>NUCLEOTIDE SEQUENCE</scope>
    <source>
        <strain evidence="4">MT106</strain>
    </source>
</reference>
<organism evidence="4 5">
    <name type="scientific">Ambispora gerdemannii</name>
    <dbReference type="NCBI Taxonomy" id="144530"/>
    <lineage>
        <taxon>Eukaryota</taxon>
        <taxon>Fungi</taxon>
        <taxon>Fungi incertae sedis</taxon>
        <taxon>Mucoromycota</taxon>
        <taxon>Glomeromycotina</taxon>
        <taxon>Glomeromycetes</taxon>
        <taxon>Archaeosporales</taxon>
        <taxon>Ambisporaceae</taxon>
        <taxon>Ambispora</taxon>
    </lineage>
</organism>
<accession>A0A9N9E3G0</accession>
<dbReference type="Pfam" id="PF02221">
    <property type="entry name" value="E1_DerP2_DerF2"/>
    <property type="match status" value="1"/>
</dbReference>
<gene>
    <name evidence="4" type="ORF">AGERDE_LOCUS11820</name>
</gene>
<name>A0A9N9E3G0_9GLOM</name>
<dbReference type="AlphaFoldDB" id="A0A9N9E3G0"/>
<dbReference type="Proteomes" id="UP000789831">
    <property type="component" value="Unassembled WGS sequence"/>
</dbReference>
<keyword evidence="5" id="KW-1185">Reference proteome</keyword>
<comment type="caution">
    <text evidence="4">The sequence shown here is derived from an EMBL/GenBank/DDBJ whole genome shotgun (WGS) entry which is preliminary data.</text>
</comment>